<dbReference type="PANTHER" id="PTHR30627">
    <property type="entry name" value="PEPTIDOGLYCAN D,D-TRANSPEPTIDASE"/>
    <property type="match status" value="1"/>
</dbReference>
<comment type="caution">
    <text evidence="3">The sequence shown here is derived from an EMBL/GenBank/DDBJ whole genome shotgun (WGS) entry which is preliminary data.</text>
</comment>
<reference evidence="3 4" key="1">
    <citation type="submission" date="2021-02" db="EMBL/GenBank/DDBJ databases">
        <title>Actinophytocola xerophila sp. nov., isolated from soil of cotton cropping field.</title>
        <authorList>
            <person name="Huang R."/>
            <person name="Chen X."/>
            <person name="Ge X."/>
            <person name="Liu W."/>
        </authorList>
    </citation>
    <scope>NUCLEOTIDE SEQUENCE [LARGE SCALE GENOMIC DNA]</scope>
    <source>
        <strain evidence="3 4">S1-96</strain>
    </source>
</reference>
<protein>
    <submittedName>
        <fullName evidence="3">Penicillin-binding protein 2</fullName>
    </submittedName>
</protein>
<sequence>MNTPLRRVGLVMLAMIVLLLANTTYIELFNADEYRDDPRNQRVLYEEYSRERGRIITADEKIIANVKATDDQLQFQRTYANGPLYAPVTGYYSVRYGATGLELTEDEILNGSDDRLFVRRLSDLVTGRDPRGGNIVTTIDSRVQTAAYQAMTGNDFTGAVVAIKPDDGQILAMVSTPSYDPSGLADHDPDVQEQTYNKYRDSNAPEKPMLNRAISENYTPGSTFKLITAAAGLADGRDSDTQLMAAPGIDVLTGEACDPSDGSTRCMSNYNSRTCGSGETASLETALELSCNTAFAQLAAEVGEEKLVDQAARFGIGQTDLTIPLQVVPSCVGSRADGNCMDIEDEPSLYQSGIGQKDVRLTALENAVIAATIGNDGIRMHPQLVQKVLAPDLETISEYDPEELGEAMSAEDADELTDMMILSENNTGGEGKRDDIEIASKTGTAETGADPKNTPPFAWYVAFAPADDPQVAVAVVVESRDVAATGGKLSAAVGRATMNAALARGN</sequence>
<evidence type="ECO:0000313" key="4">
    <source>
        <dbReference type="Proteomes" id="UP001156441"/>
    </source>
</evidence>
<accession>A0ABT2JFA1</accession>
<dbReference type="Pfam" id="PF21922">
    <property type="entry name" value="PBP_dimer_2"/>
    <property type="match status" value="1"/>
</dbReference>
<name>A0ABT2JFA1_9PSEU</name>
<dbReference type="Gene3D" id="3.40.710.10">
    <property type="entry name" value="DD-peptidase/beta-lactamase superfamily"/>
    <property type="match status" value="1"/>
</dbReference>
<dbReference type="Proteomes" id="UP001156441">
    <property type="component" value="Unassembled WGS sequence"/>
</dbReference>
<dbReference type="InterPro" id="IPR001460">
    <property type="entry name" value="PCN-bd_Tpept"/>
</dbReference>
<feature type="domain" description="Penicillin-binding protein transpeptidase" evidence="1">
    <location>
        <begin position="158"/>
        <end position="498"/>
    </location>
</feature>
<dbReference type="InterPro" id="IPR012338">
    <property type="entry name" value="Beta-lactam/transpept-like"/>
</dbReference>
<dbReference type="SUPFAM" id="SSF56601">
    <property type="entry name" value="beta-lactamase/transpeptidase-like"/>
    <property type="match status" value="1"/>
</dbReference>
<evidence type="ECO:0000259" key="2">
    <source>
        <dbReference type="Pfam" id="PF21922"/>
    </source>
</evidence>
<feature type="domain" description="Penicillin binding protein A dimerisation" evidence="2">
    <location>
        <begin position="52"/>
        <end position="135"/>
    </location>
</feature>
<dbReference type="PANTHER" id="PTHR30627:SF24">
    <property type="entry name" value="PENICILLIN-BINDING PROTEIN 4B"/>
    <property type="match status" value="1"/>
</dbReference>
<dbReference type="InterPro" id="IPR050515">
    <property type="entry name" value="Beta-lactam/transpept"/>
</dbReference>
<dbReference type="Gene3D" id="3.90.1310.10">
    <property type="entry name" value="Penicillin-binding protein 2a (Domain 2)"/>
    <property type="match status" value="1"/>
</dbReference>
<dbReference type="Pfam" id="PF00905">
    <property type="entry name" value="Transpeptidase"/>
    <property type="match status" value="1"/>
</dbReference>
<keyword evidence="4" id="KW-1185">Reference proteome</keyword>
<proteinExistence type="predicted"/>
<gene>
    <name evidence="3" type="ORF">JT362_25845</name>
</gene>
<organism evidence="3 4">
    <name type="scientific">Actinophytocola gossypii</name>
    <dbReference type="NCBI Taxonomy" id="2812003"/>
    <lineage>
        <taxon>Bacteria</taxon>
        <taxon>Bacillati</taxon>
        <taxon>Actinomycetota</taxon>
        <taxon>Actinomycetes</taxon>
        <taxon>Pseudonocardiales</taxon>
        <taxon>Pseudonocardiaceae</taxon>
    </lineage>
</organism>
<dbReference type="InterPro" id="IPR054120">
    <property type="entry name" value="PBPA_dimer"/>
</dbReference>
<dbReference type="EMBL" id="JAFFZE010000019">
    <property type="protein sequence ID" value="MCT2586550.1"/>
    <property type="molecule type" value="Genomic_DNA"/>
</dbReference>
<evidence type="ECO:0000313" key="3">
    <source>
        <dbReference type="EMBL" id="MCT2586550.1"/>
    </source>
</evidence>
<evidence type="ECO:0000259" key="1">
    <source>
        <dbReference type="Pfam" id="PF00905"/>
    </source>
</evidence>
<dbReference type="RefSeq" id="WP_260194377.1">
    <property type="nucleotide sequence ID" value="NZ_JAFFZE010000019.1"/>
</dbReference>